<dbReference type="EMBL" id="JACHIH010000003">
    <property type="protein sequence ID" value="MBB5046163.1"/>
    <property type="molecule type" value="Genomic_DNA"/>
</dbReference>
<dbReference type="Proteomes" id="UP000542353">
    <property type="component" value="Unassembled WGS sequence"/>
</dbReference>
<comment type="caution">
    <text evidence="1">The sequence shown here is derived from an EMBL/GenBank/DDBJ whole genome shotgun (WGS) entry which is preliminary data.</text>
</comment>
<evidence type="ECO:0000313" key="2">
    <source>
        <dbReference type="Proteomes" id="UP000542353"/>
    </source>
</evidence>
<gene>
    <name evidence="1" type="ORF">HNR60_000905</name>
</gene>
<reference evidence="1 2" key="1">
    <citation type="submission" date="2020-08" db="EMBL/GenBank/DDBJ databases">
        <title>Genomic Encyclopedia of Type Strains, Phase IV (KMG-IV): sequencing the most valuable type-strain genomes for metagenomic binning, comparative biology and taxonomic classification.</title>
        <authorList>
            <person name="Goeker M."/>
        </authorList>
    </citation>
    <scope>NUCLEOTIDE SEQUENCE [LARGE SCALE GENOMIC DNA]</scope>
    <source>
        <strain evidence="1 2">DSM 12706</strain>
    </source>
</reference>
<organism evidence="1 2">
    <name type="scientific">Rhodopseudomonas rhenobacensis</name>
    <dbReference type="NCBI Taxonomy" id="87461"/>
    <lineage>
        <taxon>Bacteria</taxon>
        <taxon>Pseudomonadati</taxon>
        <taxon>Pseudomonadota</taxon>
        <taxon>Alphaproteobacteria</taxon>
        <taxon>Hyphomicrobiales</taxon>
        <taxon>Nitrobacteraceae</taxon>
        <taxon>Rhodopseudomonas</taxon>
    </lineage>
</organism>
<keyword evidence="2" id="KW-1185">Reference proteome</keyword>
<proteinExistence type="predicted"/>
<accession>A0A7W7Z185</accession>
<evidence type="ECO:0000313" key="1">
    <source>
        <dbReference type="EMBL" id="MBB5046163.1"/>
    </source>
</evidence>
<name>A0A7W7Z185_9BRAD</name>
<dbReference type="RefSeq" id="WP_184254741.1">
    <property type="nucleotide sequence ID" value="NZ_JACHIH010000003.1"/>
</dbReference>
<protein>
    <submittedName>
        <fullName evidence="1">Uncharacterized protein</fullName>
    </submittedName>
</protein>
<sequence length="91" mass="9275">MASKLSEFSTNTSSFGAKGLAIAKSDSADIAGGPVKAITVTAAGSLSFIPPGNADNDPISYADVPVGFIPPYQVRRVKSTGTTATVRTIED</sequence>
<dbReference type="AlphaFoldDB" id="A0A7W7Z185"/>